<reference evidence="1" key="1">
    <citation type="submission" date="2014-12" db="EMBL/GenBank/DDBJ databases">
        <title>Insight into the proteome of Arion vulgaris.</title>
        <authorList>
            <person name="Aradska J."/>
            <person name="Bulat T."/>
            <person name="Smidak R."/>
            <person name="Sarate P."/>
            <person name="Gangsoo J."/>
            <person name="Sialana F."/>
            <person name="Bilban M."/>
            <person name="Lubec G."/>
        </authorList>
    </citation>
    <scope>NUCLEOTIDE SEQUENCE</scope>
    <source>
        <tissue evidence="1">Skin</tissue>
    </source>
</reference>
<dbReference type="InterPro" id="IPR001611">
    <property type="entry name" value="Leu-rich_rpt"/>
</dbReference>
<protein>
    <submittedName>
        <fullName evidence="1">Uncharacterized protein</fullName>
    </submittedName>
</protein>
<accession>A0A0B7B357</accession>
<gene>
    <name evidence="1" type="primary">ORF154346</name>
</gene>
<sequence length="71" mass="8050">MCLVFLDLQGNALSTFEVLLSLNAIQREHPFLQTIEVLVHHNNARSHTTRPRIHILTTNVATFGPFCPIKN</sequence>
<dbReference type="PROSITE" id="PS51450">
    <property type="entry name" value="LRR"/>
    <property type="match status" value="1"/>
</dbReference>
<name>A0A0B7B357_9EUPU</name>
<organism evidence="1">
    <name type="scientific">Arion vulgaris</name>
    <dbReference type="NCBI Taxonomy" id="1028688"/>
    <lineage>
        <taxon>Eukaryota</taxon>
        <taxon>Metazoa</taxon>
        <taxon>Spiralia</taxon>
        <taxon>Lophotrochozoa</taxon>
        <taxon>Mollusca</taxon>
        <taxon>Gastropoda</taxon>
        <taxon>Heterobranchia</taxon>
        <taxon>Euthyneura</taxon>
        <taxon>Panpulmonata</taxon>
        <taxon>Eupulmonata</taxon>
        <taxon>Stylommatophora</taxon>
        <taxon>Helicina</taxon>
        <taxon>Arionoidea</taxon>
        <taxon>Arionidae</taxon>
        <taxon>Arion</taxon>
    </lineage>
</organism>
<evidence type="ECO:0000313" key="1">
    <source>
        <dbReference type="EMBL" id="CEK86540.1"/>
    </source>
</evidence>
<dbReference type="EMBL" id="HACG01039675">
    <property type="protein sequence ID" value="CEK86540.1"/>
    <property type="molecule type" value="Transcribed_RNA"/>
</dbReference>
<dbReference type="AlphaFoldDB" id="A0A0B7B357"/>
<proteinExistence type="predicted"/>